<reference evidence="2" key="1">
    <citation type="journal article" date="2019" name="Int. J. Syst. Evol. Microbiol.">
        <title>The Global Catalogue of Microorganisms (GCM) 10K type strain sequencing project: providing services to taxonomists for standard genome sequencing and annotation.</title>
        <authorList>
            <consortium name="The Broad Institute Genomics Platform"/>
            <consortium name="The Broad Institute Genome Sequencing Center for Infectious Disease"/>
            <person name="Wu L."/>
            <person name="Ma J."/>
        </authorList>
    </citation>
    <scope>NUCLEOTIDE SEQUENCE [LARGE SCALE GENOMIC DNA]</scope>
    <source>
        <strain evidence="2">KCTC 52127</strain>
    </source>
</reference>
<dbReference type="Pfam" id="PF20050">
    <property type="entry name" value="DUF6452"/>
    <property type="match status" value="1"/>
</dbReference>
<proteinExistence type="predicted"/>
<dbReference type="EMBL" id="JBHULH010000004">
    <property type="protein sequence ID" value="MFD2567897.1"/>
    <property type="molecule type" value="Genomic_DNA"/>
</dbReference>
<gene>
    <name evidence="1" type="ORF">ACFSRZ_10975</name>
</gene>
<name>A0ABW5LSY4_9FLAO</name>
<protein>
    <submittedName>
        <fullName evidence="1">DUF6452 family protein</fullName>
    </submittedName>
</protein>
<dbReference type="PROSITE" id="PS51257">
    <property type="entry name" value="PROKAR_LIPOPROTEIN"/>
    <property type="match status" value="1"/>
</dbReference>
<accession>A0ABW5LSY4</accession>
<sequence>MRKYLYLILLLSLSIIGCEKDDFCVDPVTPNLVIRFYDANDQAELKSVSNLYVWPEGRDSVVVNAVTDSIAIPLDVTSGQTVYNLSNGTIQDQITIDYTTQEVFVSRSCGFKAIFNNVTFTPVITNWITTISPTTVTSIENESAAHVQIFH</sequence>
<evidence type="ECO:0000313" key="2">
    <source>
        <dbReference type="Proteomes" id="UP001597508"/>
    </source>
</evidence>
<dbReference type="InterPro" id="IPR045607">
    <property type="entry name" value="DUF6452"/>
</dbReference>
<comment type="caution">
    <text evidence="1">The sequence shown here is derived from an EMBL/GenBank/DDBJ whole genome shotgun (WGS) entry which is preliminary data.</text>
</comment>
<organism evidence="1 2">
    <name type="scientific">Pseudotenacibaculum haliotis</name>
    <dbReference type="NCBI Taxonomy" id="1862138"/>
    <lineage>
        <taxon>Bacteria</taxon>
        <taxon>Pseudomonadati</taxon>
        <taxon>Bacteroidota</taxon>
        <taxon>Flavobacteriia</taxon>
        <taxon>Flavobacteriales</taxon>
        <taxon>Flavobacteriaceae</taxon>
        <taxon>Pseudotenacibaculum</taxon>
    </lineage>
</organism>
<evidence type="ECO:0000313" key="1">
    <source>
        <dbReference type="EMBL" id="MFD2567897.1"/>
    </source>
</evidence>
<dbReference type="RefSeq" id="WP_379666602.1">
    <property type="nucleotide sequence ID" value="NZ_JBHULH010000004.1"/>
</dbReference>
<dbReference type="Proteomes" id="UP001597508">
    <property type="component" value="Unassembled WGS sequence"/>
</dbReference>
<keyword evidence="2" id="KW-1185">Reference proteome</keyword>